<name>A0AA39XFS0_9PEZI</name>
<sequence>MRADGIPAMSRQSVDPPGARAGNGIRGPRKLVRCAVAEKPLGGLPGARQGGRRHCAGRSAFRPERGTLQADRVSTHDPAHRIEGTPKTAAKRRQGRSGLRTRSQRCDHQCVGSPIITTTATGSIVEEHLAAESQRSDGRCIPRRAPHVLRRTGLRANLSARWLVGNSEISS</sequence>
<dbReference type="Proteomes" id="UP001175000">
    <property type="component" value="Unassembled WGS sequence"/>
</dbReference>
<feature type="region of interest" description="Disordered" evidence="1">
    <location>
        <begin position="1"/>
        <end position="26"/>
    </location>
</feature>
<comment type="caution">
    <text evidence="2">The sequence shown here is derived from an EMBL/GenBank/DDBJ whole genome shotgun (WGS) entry which is preliminary data.</text>
</comment>
<evidence type="ECO:0000313" key="3">
    <source>
        <dbReference type="Proteomes" id="UP001175000"/>
    </source>
</evidence>
<dbReference type="EMBL" id="JAULSU010000001">
    <property type="protein sequence ID" value="KAK0633179.1"/>
    <property type="molecule type" value="Genomic_DNA"/>
</dbReference>
<proteinExistence type="predicted"/>
<protein>
    <submittedName>
        <fullName evidence="2">Uncharacterized protein</fullName>
    </submittedName>
</protein>
<evidence type="ECO:0000313" key="2">
    <source>
        <dbReference type="EMBL" id="KAK0633179.1"/>
    </source>
</evidence>
<reference evidence="2" key="1">
    <citation type="submission" date="2023-06" db="EMBL/GenBank/DDBJ databases">
        <title>Genome-scale phylogeny and comparative genomics of the fungal order Sordariales.</title>
        <authorList>
            <consortium name="Lawrence Berkeley National Laboratory"/>
            <person name="Hensen N."/>
            <person name="Bonometti L."/>
            <person name="Westerberg I."/>
            <person name="Brannstrom I.O."/>
            <person name="Guillou S."/>
            <person name="Cros-Aarteil S."/>
            <person name="Calhoun S."/>
            <person name="Haridas S."/>
            <person name="Kuo A."/>
            <person name="Mondo S."/>
            <person name="Pangilinan J."/>
            <person name="Riley R."/>
            <person name="Labutti K."/>
            <person name="Andreopoulos B."/>
            <person name="Lipzen A."/>
            <person name="Chen C."/>
            <person name="Yanf M."/>
            <person name="Daum C."/>
            <person name="Ng V."/>
            <person name="Clum A."/>
            <person name="Steindorff A."/>
            <person name="Ohm R."/>
            <person name="Martin F."/>
            <person name="Silar P."/>
            <person name="Natvig D."/>
            <person name="Lalanne C."/>
            <person name="Gautier V."/>
            <person name="Ament-Velasquez S.L."/>
            <person name="Kruys A."/>
            <person name="Hutchinson M.I."/>
            <person name="Powell A.J."/>
            <person name="Barry K."/>
            <person name="Miller A.N."/>
            <person name="Grigoriev I.V."/>
            <person name="Debuchy R."/>
            <person name="Gladieux P."/>
            <person name="Thoren M.H."/>
            <person name="Johannesson H."/>
        </authorList>
    </citation>
    <scope>NUCLEOTIDE SEQUENCE</scope>
    <source>
        <strain evidence="2">CBS 606.72</strain>
    </source>
</reference>
<organism evidence="2 3">
    <name type="scientific">Immersiella caudata</name>
    <dbReference type="NCBI Taxonomy" id="314043"/>
    <lineage>
        <taxon>Eukaryota</taxon>
        <taxon>Fungi</taxon>
        <taxon>Dikarya</taxon>
        <taxon>Ascomycota</taxon>
        <taxon>Pezizomycotina</taxon>
        <taxon>Sordariomycetes</taxon>
        <taxon>Sordariomycetidae</taxon>
        <taxon>Sordariales</taxon>
        <taxon>Lasiosphaeriaceae</taxon>
        <taxon>Immersiella</taxon>
    </lineage>
</organism>
<feature type="compositionally biased region" description="Basic and acidic residues" evidence="1">
    <location>
        <begin position="73"/>
        <end position="84"/>
    </location>
</feature>
<feature type="region of interest" description="Disordered" evidence="1">
    <location>
        <begin position="67"/>
        <end position="105"/>
    </location>
</feature>
<keyword evidence="3" id="KW-1185">Reference proteome</keyword>
<dbReference type="AlphaFoldDB" id="A0AA39XFS0"/>
<evidence type="ECO:0000256" key="1">
    <source>
        <dbReference type="SAM" id="MobiDB-lite"/>
    </source>
</evidence>
<accession>A0AA39XFS0</accession>
<gene>
    <name evidence="2" type="ORF">B0T14DRAFT_56788</name>
</gene>